<feature type="region of interest" description="Disordered" evidence="1">
    <location>
        <begin position="362"/>
        <end position="405"/>
    </location>
</feature>
<feature type="region of interest" description="Disordered" evidence="1">
    <location>
        <begin position="276"/>
        <end position="313"/>
    </location>
</feature>
<reference evidence="2" key="1">
    <citation type="submission" date="2022-10" db="EMBL/GenBank/DDBJ databases">
        <title>Tapping the CABI collections for fungal endophytes: first genome assemblies for Collariella, Neodidymelliopsis, Ascochyta clinopodiicola, Didymella pomorum, Didymosphaeria variabile, Neocosmospora piperis and Neocucurbitaria cava.</title>
        <authorList>
            <person name="Hill R."/>
        </authorList>
    </citation>
    <scope>NUCLEOTIDE SEQUENCE</scope>
    <source>
        <strain evidence="2">IMI 355082</strain>
    </source>
</reference>
<dbReference type="EMBL" id="JAPEVB010000003">
    <property type="protein sequence ID" value="KAJ4391672.1"/>
    <property type="molecule type" value="Genomic_DNA"/>
</dbReference>
<dbReference type="Proteomes" id="UP001140453">
    <property type="component" value="Unassembled WGS sequence"/>
</dbReference>
<proteinExistence type="predicted"/>
<dbReference type="AlphaFoldDB" id="A0A9W8YSM0"/>
<accession>A0A9W8YSM0</accession>
<evidence type="ECO:0000313" key="2">
    <source>
        <dbReference type="EMBL" id="KAJ4391672.1"/>
    </source>
</evidence>
<evidence type="ECO:0000313" key="3">
    <source>
        <dbReference type="Proteomes" id="UP001140453"/>
    </source>
</evidence>
<sequence length="505" mass="55857">MKSDSYLNLCIEQARLSPLHFRHGSVVVKGGKVIGQGFNDYRPGYDGGNVLKSGVLPKSGYPTVEYMTSDKSLDSPRLKSKGNNSKARFKPVEDISGNCGGGHYANASLSMHSEMMAINSALASSSTLAAGTAQHIKPGFKLLGDSKRRPSLPTSAPSASPLHAACMLSSSSNNAPARLRPTSGVLKHLHLDATNFSQKLGVKKEQQQHYHQQNWNQNQNQNRNQNQKRNQNENRNQNQNQKAIHQRHYTETDLHQHRYKNGYRCKQYKSYKRPTCSLKNKGLSRDDASDENHVQPENAKASSDIDSTTGAFGERKARNKHLLVPRGRTESSTSGTKERMKHPKLVGADVYVMRLARPCSEPAFRRKPQDASKQDDDPVCKNKTGTCSTSSASSSSTGSLHDELSCKEPKAAKNADPLIDKPEEIVATQLVAESRPCYRCISYMHFVGIKRVFWTTSEGKWEGAKIRDLVDHLEGAMASSDNPLGSPVFVTKHEVLLLRQLMSSD</sequence>
<dbReference type="GO" id="GO:0003824">
    <property type="term" value="F:catalytic activity"/>
    <property type="evidence" value="ECO:0007669"/>
    <property type="project" value="InterPro"/>
</dbReference>
<dbReference type="Gene3D" id="3.40.140.10">
    <property type="entry name" value="Cytidine Deaminase, domain 2"/>
    <property type="match status" value="1"/>
</dbReference>
<dbReference type="SUPFAM" id="SSF53927">
    <property type="entry name" value="Cytidine deaminase-like"/>
    <property type="match status" value="1"/>
</dbReference>
<feature type="compositionally biased region" description="Low complexity" evidence="1">
    <location>
        <begin position="209"/>
        <end position="241"/>
    </location>
</feature>
<feature type="compositionally biased region" description="Basic and acidic residues" evidence="1">
    <location>
        <begin position="283"/>
        <end position="294"/>
    </location>
</feature>
<feature type="region of interest" description="Disordered" evidence="1">
    <location>
        <begin position="201"/>
        <end position="245"/>
    </location>
</feature>
<keyword evidence="3" id="KW-1185">Reference proteome</keyword>
<protein>
    <recommendedName>
        <fullName evidence="4">CMP/dCMP-type deaminase domain-containing protein</fullName>
    </recommendedName>
</protein>
<comment type="caution">
    <text evidence="2">The sequence shown here is derived from an EMBL/GenBank/DDBJ whole genome shotgun (WGS) entry which is preliminary data.</text>
</comment>
<evidence type="ECO:0008006" key="4">
    <source>
        <dbReference type="Google" id="ProtNLM"/>
    </source>
</evidence>
<evidence type="ECO:0000256" key="1">
    <source>
        <dbReference type="SAM" id="MobiDB-lite"/>
    </source>
</evidence>
<name>A0A9W8YSM0_9PEZI</name>
<dbReference type="OrthoDB" id="9972196at2759"/>
<gene>
    <name evidence="2" type="ORF">N0V93_005291</name>
</gene>
<feature type="compositionally biased region" description="Basic and acidic residues" evidence="1">
    <location>
        <begin position="363"/>
        <end position="380"/>
    </location>
</feature>
<dbReference type="GO" id="GO:0006139">
    <property type="term" value="P:nucleobase-containing compound metabolic process"/>
    <property type="evidence" value="ECO:0007669"/>
    <property type="project" value="UniProtKB-ARBA"/>
</dbReference>
<feature type="compositionally biased region" description="Low complexity" evidence="1">
    <location>
        <begin position="384"/>
        <end position="399"/>
    </location>
</feature>
<feature type="compositionally biased region" description="Polar residues" evidence="1">
    <location>
        <begin position="300"/>
        <end position="310"/>
    </location>
</feature>
<dbReference type="InterPro" id="IPR016193">
    <property type="entry name" value="Cytidine_deaminase-like"/>
</dbReference>
<organism evidence="2 3">
    <name type="scientific">Gnomoniopsis smithogilvyi</name>
    <dbReference type="NCBI Taxonomy" id="1191159"/>
    <lineage>
        <taxon>Eukaryota</taxon>
        <taxon>Fungi</taxon>
        <taxon>Dikarya</taxon>
        <taxon>Ascomycota</taxon>
        <taxon>Pezizomycotina</taxon>
        <taxon>Sordariomycetes</taxon>
        <taxon>Sordariomycetidae</taxon>
        <taxon>Diaporthales</taxon>
        <taxon>Gnomoniaceae</taxon>
        <taxon>Gnomoniopsis</taxon>
    </lineage>
</organism>